<dbReference type="Proteomes" id="UP001300496">
    <property type="component" value="Unassembled WGS sequence"/>
</dbReference>
<keyword evidence="5" id="KW-1185">Reference proteome</keyword>
<dbReference type="Gene3D" id="3.40.50.2000">
    <property type="entry name" value="Glycogen Phosphorylase B"/>
    <property type="match status" value="2"/>
</dbReference>
<evidence type="ECO:0000256" key="1">
    <source>
        <dbReference type="ARBA" id="ARBA00021292"/>
    </source>
</evidence>
<dbReference type="SUPFAM" id="SSF53756">
    <property type="entry name" value="UDP-Glycosyltransferase/glycogen phosphorylase"/>
    <property type="match status" value="1"/>
</dbReference>
<comment type="caution">
    <text evidence="4">The sequence shown here is derived from an EMBL/GenBank/DDBJ whole genome shotgun (WGS) entry which is preliminary data.</text>
</comment>
<evidence type="ECO:0000256" key="2">
    <source>
        <dbReference type="ARBA" id="ARBA00022679"/>
    </source>
</evidence>
<name>A0ABT2PD80_9MICO</name>
<accession>A0ABT2PD80</accession>
<keyword evidence="2 4" id="KW-0808">Transferase</keyword>
<dbReference type="EMBL" id="JAODOR010000005">
    <property type="protein sequence ID" value="MCT9001813.1"/>
    <property type="molecule type" value="Genomic_DNA"/>
</dbReference>
<proteinExistence type="predicted"/>
<evidence type="ECO:0000313" key="5">
    <source>
        <dbReference type="Proteomes" id="UP001300496"/>
    </source>
</evidence>
<dbReference type="GO" id="GO:0016757">
    <property type="term" value="F:glycosyltransferase activity"/>
    <property type="evidence" value="ECO:0007669"/>
    <property type="project" value="UniProtKB-KW"/>
</dbReference>
<protein>
    <recommendedName>
        <fullName evidence="1">D-inositol 3-phosphate glycosyltransferase</fullName>
    </recommendedName>
</protein>
<sequence length="365" mass="39479">MIVHEWLAPTGGSENVFEVLSEVFPDAARYCLWNESGGRFQDVGETWLARTPFKGRKALALPLMPLAWRQLPAVDAEWVLTSSHLFAHHARFKGSAREAPKFVYAHTPARYVWVPELDGRGSGAMARAASSVLKPLDRRRAQEPVSIAANSRFVAARIAMTWEREATVIYPPVDVGFFSGVDSIELTGIDQRTLDSLPEVFLLGVSRLVSYKRLDLVIATGAAADMPVVIAGEGPDALQLRELANGSTANVTFVGKPSRALLAHLYRRAAVVVFPPIEDFGIIPVEAMATGTPVIANSVGGAAESVVHRQTGAVIAEWRGSELAEAVEVALATNASDCVKTAEQFSDRTFGNGVENWMRMGGARL</sequence>
<dbReference type="Pfam" id="PF00534">
    <property type="entry name" value="Glycos_transf_1"/>
    <property type="match status" value="1"/>
</dbReference>
<dbReference type="RefSeq" id="WP_261606374.1">
    <property type="nucleotide sequence ID" value="NZ_JAODOR010000005.1"/>
</dbReference>
<dbReference type="PANTHER" id="PTHR45947">
    <property type="entry name" value="SULFOQUINOVOSYL TRANSFERASE SQD2"/>
    <property type="match status" value="1"/>
</dbReference>
<dbReference type="PANTHER" id="PTHR45947:SF3">
    <property type="entry name" value="SULFOQUINOVOSYL TRANSFERASE SQD2"/>
    <property type="match status" value="1"/>
</dbReference>
<dbReference type="InterPro" id="IPR001296">
    <property type="entry name" value="Glyco_trans_1"/>
</dbReference>
<dbReference type="InterPro" id="IPR050194">
    <property type="entry name" value="Glycosyltransferase_grp1"/>
</dbReference>
<gene>
    <name evidence="4" type="ORF">N4R40_05485</name>
</gene>
<organism evidence="4 5">
    <name type="scientific">Microbacterium memoriense</name>
    <dbReference type="NCBI Taxonomy" id="2978350"/>
    <lineage>
        <taxon>Bacteria</taxon>
        <taxon>Bacillati</taxon>
        <taxon>Actinomycetota</taxon>
        <taxon>Actinomycetes</taxon>
        <taxon>Micrococcales</taxon>
        <taxon>Microbacteriaceae</taxon>
        <taxon>Microbacterium</taxon>
    </lineage>
</organism>
<evidence type="ECO:0000259" key="3">
    <source>
        <dbReference type="Pfam" id="PF00534"/>
    </source>
</evidence>
<reference evidence="4 5" key="1">
    <citation type="journal article" date="2024" name="Int. J. Syst. Evol. Microbiol.">
        <title>Microbacterium memoriense sp. nov., a member of the Actinomycetota from marine beach sediment of the north coast of Portugal.</title>
        <authorList>
            <person name="Santos J.D.N.D."/>
            <person name="Klimek D."/>
            <person name="Calusinska M."/>
            <person name="Lobo-da-Cunha A."/>
            <person name="Catita J."/>
            <person name="Goncalves H."/>
            <person name="Gonzalez I."/>
            <person name="Lage O.M."/>
        </authorList>
    </citation>
    <scope>NUCLEOTIDE SEQUENCE [LARGE SCALE GENOMIC DNA]</scope>
    <source>
        <strain evidence="4 5">PMIC_1C1B</strain>
    </source>
</reference>
<feature type="domain" description="Glycosyl transferase family 1" evidence="3">
    <location>
        <begin position="199"/>
        <end position="341"/>
    </location>
</feature>
<keyword evidence="4" id="KW-0328">Glycosyltransferase</keyword>
<evidence type="ECO:0000313" key="4">
    <source>
        <dbReference type="EMBL" id="MCT9001813.1"/>
    </source>
</evidence>